<keyword evidence="2" id="KW-1185">Reference proteome</keyword>
<evidence type="ECO:0000313" key="2">
    <source>
        <dbReference type="Proteomes" id="UP000294678"/>
    </source>
</evidence>
<reference evidence="1 2" key="1">
    <citation type="submission" date="2019-03" db="EMBL/GenBank/DDBJ databases">
        <title>Genomic Encyclopedia of Type Strains, Phase IV (KMG-IV): sequencing the most valuable type-strain genomes for metagenomic binning, comparative biology and taxonomic classification.</title>
        <authorList>
            <person name="Goeker M."/>
        </authorList>
    </citation>
    <scope>NUCLEOTIDE SEQUENCE [LARGE SCALE GENOMIC DNA]</scope>
    <source>
        <strain evidence="1 2">DSM 100055</strain>
    </source>
</reference>
<sequence length="82" mass="10044">MTRNNYIYIIDKLLRLYLFPLILISNKNKSRKFLYNNLIKRKYKRELKLKIVNPKEKIKLSHKIKGLKFISIKNIVFNYKTN</sequence>
<gene>
    <name evidence="1" type="ORF">EV215_1359</name>
</gene>
<dbReference type="AlphaFoldDB" id="A0AA46DYN6"/>
<comment type="caution">
    <text evidence="1">The sequence shown here is derived from an EMBL/GenBank/DDBJ whole genome shotgun (WGS) entry which is preliminary data.</text>
</comment>
<dbReference type="RefSeq" id="WP_134113228.1">
    <property type="nucleotide sequence ID" value="NZ_SOBG01000005.1"/>
</dbReference>
<dbReference type="Proteomes" id="UP000294678">
    <property type="component" value="Unassembled WGS sequence"/>
</dbReference>
<protein>
    <submittedName>
        <fullName evidence="1">Uncharacterized protein</fullName>
    </submittedName>
</protein>
<proteinExistence type="predicted"/>
<organism evidence="1 2">
    <name type="scientific">Hypnocyclicus thermotrophus</name>
    <dbReference type="NCBI Taxonomy" id="1627895"/>
    <lineage>
        <taxon>Bacteria</taxon>
        <taxon>Fusobacteriati</taxon>
        <taxon>Fusobacteriota</taxon>
        <taxon>Fusobacteriia</taxon>
        <taxon>Fusobacteriales</taxon>
        <taxon>Fusobacteriaceae</taxon>
        <taxon>Hypnocyclicus</taxon>
    </lineage>
</organism>
<dbReference type="EMBL" id="SOBG01000005">
    <property type="protein sequence ID" value="TDT69817.1"/>
    <property type="molecule type" value="Genomic_DNA"/>
</dbReference>
<accession>A0AA46DYN6</accession>
<name>A0AA46DYN6_9FUSO</name>
<evidence type="ECO:0000313" key="1">
    <source>
        <dbReference type="EMBL" id="TDT69817.1"/>
    </source>
</evidence>